<dbReference type="GO" id="GO:0032259">
    <property type="term" value="P:methylation"/>
    <property type="evidence" value="ECO:0007669"/>
    <property type="project" value="UniProtKB-KW"/>
</dbReference>
<sequence>HADNDLFVSDKSMSSFANPPYGLDWKDSKSAVEADASGRFEKTRMPPVSDGQLLFLQHAAFHLSETGVATIVHNGSTLFSGDAGSGDSPTRICSFRS</sequence>
<dbReference type="InterPro" id="IPR051537">
    <property type="entry name" value="DNA_Adenine_Mtase"/>
</dbReference>
<comment type="caution">
    <text evidence="9">The sequence shown here is derived from an EMBL/GenBank/DDBJ whole genome shotgun (WGS) entry which is preliminary data.</text>
</comment>
<accession>A0A4R0X1T5</accession>
<dbReference type="Proteomes" id="UP000294200">
    <property type="component" value="Unassembled WGS sequence"/>
</dbReference>
<dbReference type="Pfam" id="PF02384">
    <property type="entry name" value="N6_Mtase"/>
    <property type="match status" value="1"/>
</dbReference>
<keyword evidence="5" id="KW-0949">S-adenosyl-L-methionine</keyword>
<evidence type="ECO:0000313" key="9">
    <source>
        <dbReference type="EMBL" id="TCG02285.1"/>
    </source>
</evidence>
<dbReference type="GO" id="GO:0003677">
    <property type="term" value="F:DNA binding"/>
    <property type="evidence" value="ECO:0007669"/>
    <property type="project" value="InterPro"/>
</dbReference>
<dbReference type="GO" id="GO:0009307">
    <property type="term" value="P:DNA restriction-modification system"/>
    <property type="evidence" value="ECO:0007669"/>
    <property type="project" value="UniProtKB-KW"/>
</dbReference>
<dbReference type="InterPro" id="IPR003356">
    <property type="entry name" value="DNA_methylase_A-5"/>
</dbReference>
<evidence type="ECO:0000256" key="7">
    <source>
        <dbReference type="ARBA" id="ARBA00047942"/>
    </source>
</evidence>
<proteinExistence type="inferred from homology"/>
<evidence type="ECO:0000313" key="10">
    <source>
        <dbReference type="Proteomes" id="UP000294200"/>
    </source>
</evidence>
<evidence type="ECO:0000259" key="8">
    <source>
        <dbReference type="Pfam" id="PF02384"/>
    </source>
</evidence>
<dbReference type="GO" id="GO:0008170">
    <property type="term" value="F:N-methyltransferase activity"/>
    <property type="evidence" value="ECO:0007669"/>
    <property type="project" value="InterPro"/>
</dbReference>
<name>A0A4R0X1T5_9BURK</name>
<organism evidence="9 10">
    <name type="scientific">Paraburkholderia steynii</name>
    <dbReference type="NCBI Taxonomy" id="1245441"/>
    <lineage>
        <taxon>Bacteria</taxon>
        <taxon>Pseudomonadati</taxon>
        <taxon>Pseudomonadota</taxon>
        <taxon>Betaproteobacteria</taxon>
        <taxon>Burkholderiales</taxon>
        <taxon>Burkholderiaceae</taxon>
        <taxon>Paraburkholderia</taxon>
    </lineage>
</organism>
<dbReference type="Gene3D" id="3.40.50.150">
    <property type="entry name" value="Vaccinia Virus protein VP39"/>
    <property type="match status" value="1"/>
</dbReference>
<evidence type="ECO:0000256" key="2">
    <source>
        <dbReference type="ARBA" id="ARBA00011900"/>
    </source>
</evidence>
<evidence type="ECO:0000256" key="5">
    <source>
        <dbReference type="ARBA" id="ARBA00022691"/>
    </source>
</evidence>
<evidence type="ECO:0000256" key="1">
    <source>
        <dbReference type="ARBA" id="ARBA00006594"/>
    </source>
</evidence>
<dbReference type="SUPFAM" id="SSF53335">
    <property type="entry name" value="S-adenosyl-L-methionine-dependent methyltransferases"/>
    <property type="match status" value="1"/>
</dbReference>
<keyword evidence="6" id="KW-0680">Restriction system</keyword>
<reference evidence="9 10" key="1">
    <citation type="submission" date="2017-02" db="EMBL/GenBank/DDBJ databases">
        <title>Paraburkholderia sophoroidis sp. nov. and Paraburkholderia steynii sp. nov. rhizobial symbionts of the fynbos legume Hypocalyptus sophoroides.</title>
        <authorList>
            <person name="Steenkamp E.T."/>
            <person name="Beukes C.W."/>
            <person name="Van Zyl E."/>
            <person name="Avontuur J."/>
            <person name="Chan W.Y."/>
            <person name="Hassen A."/>
            <person name="Palmer M."/>
            <person name="Mthombeni L."/>
            <person name="Phalane F."/>
            <person name="Sereme K."/>
            <person name="Venter S.N."/>
        </authorList>
    </citation>
    <scope>NUCLEOTIDE SEQUENCE [LARGE SCALE GENOMIC DNA]</scope>
    <source>
        <strain evidence="9 10">HC1.1ba</strain>
    </source>
</reference>
<dbReference type="EMBL" id="MWML01000902">
    <property type="protein sequence ID" value="TCG02285.1"/>
    <property type="molecule type" value="Genomic_DNA"/>
</dbReference>
<dbReference type="AlphaFoldDB" id="A0A4R0X1T5"/>
<dbReference type="GO" id="GO:0009007">
    <property type="term" value="F:site-specific DNA-methyltransferase (adenine-specific) activity"/>
    <property type="evidence" value="ECO:0007669"/>
    <property type="project" value="UniProtKB-EC"/>
</dbReference>
<evidence type="ECO:0000256" key="3">
    <source>
        <dbReference type="ARBA" id="ARBA00022603"/>
    </source>
</evidence>
<dbReference type="PANTHER" id="PTHR42933:SF3">
    <property type="entry name" value="TYPE I RESTRICTION ENZYME MJAVIII METHYLASE SUBUNIT"/>
    <property type="match status" value="1"/>
</dbReference>
<dbReference type="InterPro" id="IPR029063">
    <property type="entry name" value="SAM-dependent_MTases_sf"/>
</dbReference>
<protein>
    <recommendedName>
        <fullName evidence="2">site-specific DNA-methyltransferase (adenine-specific)</fullName>
        <ecNumber evidence="2">2.1.1.72</ecNumber>
    </recommendedName>
</protein>
<feature type="non-terminal residue" evidence="9">
    <location>
        <position position="1"/>
    </location>
</feature>
<comment type="similarity">
    <text evidence="1">Belongs to the N(4)/N(6)-methyltransferase family.</text>
</comment>
<keyword evidence="10" id="KW-1185">Reference proteome</keyword>
<keyword evidence="3" id="KW-0489">Methyltransferase</keyword>
<comment type="catalytic activity">
    <reaction evidence="7">
        <text>a 2'-deoxyadenosine in DNA + S-adenosyl-L-methionine = an N(6)-methyl-2'-deoxyadenosine in DNA + S-adenosyl-L-homocysteine + H(+)</text>
        <dbReference type="Rhea" id="RHEA:15197"/>
        <dbReference type="Rhea" id="RHEA-COMP:12418"/>
        <dbReference type="Rhea" id="RHEA-COMP:12419"/>
        <dbReference type="ChEBI" id="CHEBI:15378"/>
        <dbReference type="ChEBI" id="CHEBI:57856"/>
        <dbReference type="ChEBI" id="CHEBI:59789"/>
        <dbReference type="ChEBI" id="CHEBI:90615"/>
        <dbReference type="ChEBI" id="CHEBI:90616"/>
        <dbReference type="EC" id="2.1.1.72"/>
    </reaction>
</comment>
<gene>
    <name evidence="9" type="ORF">BZM27_54230</name>
</gene>
<keyword evidence="4" id="KW-0808">Transferase</keyword>
<dbReference type="EC" id="2.1.1.72" evidence="2"/>
<feature type="domain" description="DNA methylase adenine-specific" evidence="8">
    <location>
        <begin position="16"/>
        <end position="83"/>
    </location>
</feature>
<evidence type="ECO:0000256" key="4">
    <source>
        <dbReference type="ARBA" id="ARBA00022679"/>
    </source>
</evidence>
<dbReference type="PANTHER" id="PTHR42933">
    <property type="entry name" value="SLR6095 PROTEIN"/>
    <property type="match status" value="1"/>
</dbReference>
<evidence type="ECO:0000256" key="6">
    <source>
        <dbReference type="ARBA" id="ARBA00022747"/>
    </source>
</evidence>